<dbReference type="InterPro" id="IPR025827">
    <property type="entry name" value="Zn_ribbon_recom_dom"/>
</dbReference>
<evidence type="ECO:0000256" key="11">
    <source>
        <dbReference type="SAM" id="Coils"/>
    </source>
</evidence>
<dbReference type="Gene3D" id="2.40.128.260">
    <property type="entry name" value="Type IV secretion system, VirB10/TraB/TrbI"/>
    <property type="match status" value="1"/>
</dbReference>
<dbReference type="PROSITE" id="PS51736">
    <property type="entry name" value="RECOMBINASES_3"/>
    <property type="match status" value="1"/>
</dbReference>
<dbReference type="PANTHER" id="PTHR30461:SF23">
    <property type="entry name" value="DNA RECOMBINASE-RELATED"/>
    <property type="match status" value="1"/>
</dbReference>
<dbReference type="InterPro" id="IPR006119">
    <property type="entry name" value="Resolv_N"/>
</dbReference>
<dbReference type="GO" id="GO:0000150">
    <property type="term" value="F:DNA strand exchange activity"/>
    <property type="evidence" value="ECO:0007669"/>
    <property type="project" value="InterPro"/>
</dbReference>
<dbReference type="InterPro" id="IPR038109">
    <property type="entry name" value="DNA_bind_recomb_sf"/>
</dbReference>
<evidence type="ECO:0000256" key="6">
    <source>
        <dbReference type="ARBA" id="ARBA00023125"/>
    </source>
</evidence>
<evidence type="ECO:0000256" key="10">
    <source>
        <dbReference type="PROSITE-ProRule" id="PRU10137"/>
    </source>
</evidence>
<evidence type="ECO:0000256" key="9">
    <source>
        <dbReference type="PIRSR" id="PIRSR606118-50"/>
    </source>
</evidence>
<evidence type="ECO:0000313" key="14">
    <source>
        <dbReference type="EMBL" id="GFN46666.1"/>
    </source>
</evidence>
<evidence type="ECO:0000259" key="12">
    <source>
        <dbReference type="PROSITE" id="PS51736"/>
    </source>
</evidence>
<dbReference type="SUPFAM" id="SSF53041">
    <property type="entry name" value="Resolvase-like"/>
    <property type="match status" value="1"/>
</dbReference>
<dbReference type="AlphaFoldDB" id="A0A6L2ZPI2"/>
<dbReference type="SMART" id="SM00857">
    <property type="entry name" value="Resolvase"/>
    <property type="match status" value="1"/>
</dbReference>
<comment type="similarity">
    <text evidence="2">Belongs to the TrbI/VirB10 family.</text>
</comment>
<evidence type="ECO:0000256" key="2">
    <source>
        <dbReference type="ARBA" id="ARBA00010265"/>
    </source>
</evidence>
<evidence type="ECO:0000256" key="8">
    <source>
        <dbReference type="ARBA" id="ARBA00023172"/>
    </source>
</evidence>
<evidence type="ECO:0000256" key="3">
    <source>
        <dbReference type="ARBA" id="ARBA00022692"/>
    </source>
</evidence>
<dbReference type="Pfam" id="PF13408">
    <property type="entry name" value="Zn_ribbon_recom"/>
    <property type="match status" value="1"/>
</dbReference>
<dbReference type="InterPro" id="IPR042217">
    <property type="entry name" value="T4SS_VirB10/TrbI"/>
</dbReference>
<keyword evidence="7" id="KW-0472">Membrane</keyword>
<keyword evidence="8" id="KW-0233">DNA recombination</keyword>
<feature type="domain" description="Recombinase" evidence="13">
    <location>
        <begin position="161"/>
        <end position="306"/>
    </location>
</feature>
<dbReference type="InterPro" id="IPR050639">
    <property type="entry name" value="SSR_resolvase"/>
</dbReference>
<evidence type="ECO:0000256" key="4">
    <source>
        <dbReference type="ARBA" id="ARBA00022908"/>
    </source>
</evidence>
<keyword evidence="3" id="KW-0812">Transmembrane</keyword>
<dbReference type="Pfam" id="PF07508">
    <property type="entry name" value="Recombinase"/>
    <property type="match status" value="1"/>
</dbReference>
<feature type="coiled-coil region" evidence="11">
    <location>
        <begin position="450"/>
        <end position="477"/>
    </location>
</feature>
<dbReference type="PROSITE" id="PS51737">
    <property type="entry name" value="RECOMBINASE_DNA_BIND"/>
    <property type="match status" value="1"/>
</dbReference>
<dbReference type="GO" id="GO:0015074">
    <property type="term" value="P:DNA integration"/>
    <property type="evidence" value="ECO:0007669"/>
    <property type="project" value="UniProtKB-KW"/>
</dbReference>
<reference evidence="14 15" key="1">
    <citation type="submission" date="2020-06" db="EMBL/GenBank/DDBJ databases">
        <title>The genome sequence of Candidatus Regiella insecticola strain Tut.</title>
        <authorList>
            <person name="Nikoh N."/>
            <person name="Tsuchida T."/>
            <person name="Koga R."/>
            <person name="Oshima K."/>
            <person name="Hattori M."/>
            <person name="Fukatsu T."/>
        </authorList>
    </citation>
    <scope>NUCLEOTIDE SEQUENCE [LARGE SCALE GENOMIC DNA]</scope>
    <source>
        <strain evidence="14 15">Tut</strain>
    </source>
</reference>
<evidence type="ECO:0000259" key="13">
    <source>
        <dbReference type="PROSITE" id="PS51737"/>
    </source>
</evidence>
<dbReference type="InterPro" id="IPR005498">
    <property type="entry name" value="T4SS_VirB10/TraB/TrbI"/>
</dbReference>
<organism evidence="14 15">
    <name type="scientific">Candidatus Regiella insecticola</name>
    <dbReference type="NCBI Taxonomy" id="138073"/>
    <lineage>
        <taxon>Bacteria</taxon>
        <taxon>Pseudomonadati</taxon>
        <taxon>Pseudomonadota</taxon>
        <taxon>Gammaproteobacteria</taxon>
        <taxon>Enterobacterales</taxon>
        <taxon>Enterobacteriaceae</taxon>
        <taxon>aphid secondary symbionts</taxon>
        <taxon>Candidatus Regiella</taxon>
    </lineage>
</organism>
<feature type="active site" description="O-(5'-phospho-DNA)-serine intermediate" evidence="9 10">
    <location>
        <position position="13"/>
    </location>
</feature>
<feature type="domain" description="Resolvase/invertase-type recombinase catalytic" evidence="12">
    <location>
        <begin position="5"/>
        <end position="152"/>
    </location>
</feature>
<dbReference type="PROSITE" id="PS00397">
    <property type="entry name" value="RECOMBINASES_1"/>
    <property type="match status" value="1"/>
</dbReference>
<keyword evidence="11" id="KW-0175">Coiled coil</keyword>
<evidence type="ECO:0000256" key="7">
    <source>
        <dbReference type="ARBA" id="ARBA00023136"/>
    </source>
</evidence>
<accession>A0A6L2ZPI2</accession>
<comment type="subcellular location">
    <subcellularLocation>
        <location evidence="1">Membrane</location>
        <topology evidence="1">Single-pass membrane protein</topology>
    </subcellularLocation>
</comment>
<dbReference type="Gene3D" id="3.90.1750.20">
    <property type="entry name" value="Putative Large Serine Recombinase, Chain B, Domain 2"/>
    <property type="match status" value="1"/>
</dbReference>
<protein>
    <submittedName>
        <fullName evidence="14">DNA recombinase</fullName>
    </submittedName>
</protein>
<dbReference type="PANTHER" id="PTHR30461">
    <property type="entry name" value="DNA-INVERTASE FROM LAMBDOID PROPHAGE"/>
    <property type="match status" value="1"/>
</dbReference>
<proteinExistence type="inferred from homology"/>
<dbReference type="CDD" id="cd00338">
    <property type="entry name" value="Ser_Recombinase"/>
    <property type="match status" value="1"/>
</dbReference>
<name>A0A6L2ZPI2_9ENTR</name>
<dbReference type="GO" id="GO:0003677">
    <property type="term" value="F:DNA binding"/>
    <property type="evidence" value="ECO:0007669"/>
    <property type="project" value="UniProtKB-KW"/>
</dbReference>
<gene>
    <name evidence="14" type="primary">tnpR</name>
    <name evidence="14" type="ORF">RINTU1_23730</name>
</gene>
<keyword evidence="6" id="KW-0238">DNA-binding</keyword>
<evidence type="ECO:0000313" key="15">
    <source>
        <dbReference type="Proteomes" id="UP000504714"/>
    </source>
</evidence>
<dbReference type="InterPro" id="IPR011109">
    <property type="entry name" value="DNA_bind_recombinase_dom"/>
</dbReference>
<dbReference type="CDD" id="cd16429">
    <property type="entry name" value="VirB10"/>
    <property type="match status" value="1"/>
</dbReference>
<dbReference type="EMBL" id="BLXO01000004">
    <property type="protein sequence ID" value="GFN46666.1"/>
    <property type="molecule type" value="Genomic_DNA"/>
</dbReference>
<dbReference type="Gene3D" id="3.40.50.1390">
    <property type="entry name" value="Resolvase, N-terminal catalytic domain"/>
    <property type="match status" value="1"/>
</dbReference>
<dbReference type="Pfam" id="PF03743">
    <property type="entry name" value="TrbI"/>
    <property type="match status" value="1"/>
</dbReference>
<dbReference type="Proteomes" id="UP000504714">
    <property type="component" value="Unassembled WGS sequence"/>
</dbReference>
<comment type="caution">
    <text evidence="14">The sequence shown here is derived from an EMBL/GenBank/DDBJ whole genome shotgun (WGS) entry which is preliminary data.</text>
</comment>
<dbReference type="InterPro" id="IPR036162">
    <property type="entry name" value="Resolvase-like_N_sf"/>
</dbReference>
<dbReference type="InterPro" id="IPR006118">
    <property type="entry name" value="Recombinase_CS"/>
</dbReference>
<evidence type="ECO:0000256" key="1">
    <source>
        <dbReference type="ARBA" id="ARBA00004167"/>
    </source>
</evidence>
<keyword evidence="5" id="KW-1133">Transmembrane helix</keyword>
<evidence type="ECO:0000256" key="5">
    <source>
        <dbReference type="ARBA" id="ARBA00022989"/>
    </source>
</evidence>
<dbReference type="GO" id="GO:0016020">
    <property type="term" value="C:membrane"/>
    <property type="evidence" value="ECO:0007669"/>
    <property type="project" value="UniProtKB-SubCell"/>
</dbReference>
<keyword evidence="4" id="KW-0229">DNA integration</keyword>
<sequence length="716" mass="80257">MNKALVALYARVSSGQQVKNGTIGSQLATIRDRIREDGHLLPDAMLFIDDGVSGATLVRPQLERLRDCAAVGDIERLYVLSPDRLARKYAYQALLMEEFSACGVEVIFINHTSGDTPEEMMLLQIQGMFAEYERGKIMERNRRGKLHGARCGNVGVLSGAPYGYRYIRRQSDGTPAQYIVNLHEASVVREIFSWAGIEHLSLGGVVRRLAEKGIESATGNPVWDRSTIWGMLKNPAYKGLAVFGKTKNCAPRPRVRAARNSADILKNGYSVIRNKPDDGIVIPVPAIINSALFLTVNEQLEENRRHARQGRRGAAYLLQGLTVCGHCRYAYYGKKVSKSAAKGGAQYTYYHCTGTDAYRFGGIRVCDNKQVRTSMLDETVWTQVVALLSEPERLKKEYEQRLTQVSEHSGQTADAERLKKQENQLNVGRSRLIDSFAEGLIDKTDFEPRIRVMTLRLAELERQRAKVEQATESQRDLLLLVNRVEDFAAAVTERLSTDDFLMKREILRALVKRIEIYRDEIVVVFRVNPGNDTSLETGSDKTSGRSLPDCLRSKDTATGKYLLIPQGTRLIGAYTNDVAYGQSAVMIAWQRLIFPDGKALDIDAMPGADNAGYSGFRDQVNNHYFRIFSSALLMSVVTAGISYSQDRNEKGNDGNNRSMNSQMSQALGQQFGQVITKMIEKNLDIAPTLEIRPGYRFNIMIIKDINFTKAYQSFDY</sequence>
<dbReference type="Pfam" id="PF00239">
    <property type="entry name" value="Resolvase"/>
    <property type="match status" value="1"/>
</dbReference>